<sequence length="278" mass="31242">MFQPVTQKRLTNVSVVRMRKGGKRFEIACYPNMVMAYREGHVRDLDEVIQVEDVFENVSKGKLAANADLERCFGTRDRHAVLLQILLHGDLQVSDRERQYQSTRKLHEIASVVAAKTISRETKKPLPVGLIEKALREIHFAVQPNRPAKAQALEVIPLLRAQSGLDLERARLRLRIHVPSQRDAKAVKARLEPLQQGETDGTHSSSRSDSVRMKDGSAAVESESEEWLPGGALLWTVQADPGAFREIEEIVQRETNQQGIVEVASLRVLDDEDESILS</sequence>
<gene>
    <name evidence="12" type="ORF">CYME_CMG027C</name>
</gene>
<dbReference type="Pfam" id="PF09377">
    <property type="entry name" value="SBDS_domain_II"/>
    <property type="match status" value="1"/>
</dbReference>
<feature type="domain" description="Ribosome maturation protein SDO1/SBDS N-terminal" evidence="9">
    <location>
        <begin position="12"/>
        <end position="99"/>
    </location>
</feature>
<proteinExistence type="inferred from homology"/>
<feature type="domain" description="Ribosome maturation protein SDO1/SBDS central" evidence="10">
    <location>
        <begin position="108"/>
        <end position="169"/>
    </location>
</feature>
<dbReference type="OMA" id="AVNPQMD"/>
<dbReference type="GO" id="GO:0005737">
    <property type="term" value="C:cytoplasm"/>
    <property type="evidence" value="ECO:0007669"/>
    <property type="project" value="UniProtKB-SubCell"/>
</dbReference>
<evidence type="ECO:0000256" key="5">
    <source>
        <dbReference type="ARBA" id="ARBA00022517"/>
    </source>
</evidence>
<dbReference type="InterPro" id="IPR019783">
    <property type="entry name" value="SDO1/SBDS_N"/>
</dbReference>
<comment type="subunit">
    <text evidence="7">Associates with the 60S ribosomal subunit.</text>
</comment>
<name>M1VG20_CYAM1</name>
<dbReference type="Pfam" id="PF01172">
    <property type="entry name" value="SBDS_N"/>
    <property type="match status" value="1"/>
</dbReference>
<evidence type="ECO:0000256" key="1">
    <source>
        <dbReference type="ARBA" id="ARBA00004123"/>
    </source>
</evidence>
<protein>
    <recommendedName>
        <fullName evidence="14">Shwachman-Bodian-Diamond syndrome protein</fullName>
    </recommendedName>
</protein>
<feature type="compositionally biased region" description="Polar residues" evidence="8">
    <location>
        <begin position="196"/>
        <end position="208"/>
    </location>
</feature>
<dbReference type="RefSeq" id="XP_005535844.1">
    <property type="nucleotide sequence ID" value="XM_005535787.1"/>
</dbReference>
<dbReference type="KEGG" id="cme:CYME_CMG027C"/>
<dbReference type="SUPFAM" id="SSF109728">
    <property type="entry name" value="Hypothetical protein AF0491, middle domain"/>
    <property type="match status" value="1"/>
</dbReference>
<dbReference type="eggNOG" id="KOG2917">
    <property type="taxonomic scope" value="Eukaryota"/>
</dbReference>
<evidence type="ECO:0000259" key="10">
    <source>
        <dbReference type="Pfam" id="PF09377"/>
    </source>
</evidence>
<keyword evidence="4" id="KW-0963">Cytoplasm</keyword>
<reference evidence="12 13" key="1">
    <citation type="journal article" date="2004" name="Nature">
        <title>Genome sequence of the ultrasmall unicellular red alga Cyanidioschyzon merolae 10D.</title>
        <authorList>
            <person name="Matsuzaki M."/>
            <person name="Misumi O."/>
            <person name="Shin-i T."/>
            <person name="Maruyama S."/>
            <person name="Takahara M."/>
            <person name="Miyagishima S."/>
            <person name="Mori T."/>
            <person name="Nishida K."/>
            <person name="Yagisawa F."/>
            <person name="Nishida K."/>
            <person name="Yoshida Y."/>
            <person name="Nishimura Y."/>
            <person name="Nakao S."/>
            <person name="Kobayashi T."/>
            <person name="Momoyama Y."/>
            <person name="Higashiyama T."/>
            <person name="Minoda A."/>
            <person name="Sano M."/>
            <person name="Nomoto H."/>
            <person name="Oishi K."/>
            <person name="Hayashi H."/>
            <person name="Ohta F."/>
            <person name="Nishizaka S."/>
            <person name="Haga S."/>
            <person name="Miura S."/>
            <person name="Morishita T."/>
            <person name="Kabeya Y."/>
            <person name="Terasawa K."/>
            <person name="Suzuki Y."/>
            <person name="Ishii Y."/>
            <person name="Asakawa S."/>
            <person name="Takano H."/>
            <person name="Ohta N."/>
            <person name="Kuroiwa H."/>
            <person name="Tanaka K."/>
            <person name="Shimizu N."/>
            <person name="Sugano S."/>
            <person name="Sato N."/>
            <person name="Nozaki H."/>
            <person name="Ogasawara N."/>
            <person name="Kohara Y."/>
            <person name="Kuroiwa T."/>
        </authorList>
    </citation>
    <scope>NUCLEOTIDE SEQUENCE [LARGE SCALE GENOMIC DNA]</scope>
    <source>
        <strain evidence="12 13">10D</strain>
    </source>
</reference>
<dbReference type="HOGENOM" id="CLU_043216_1_1_1"/>
<dbReference type="GO" id="GO:0005634">
    <property type="term" value="C:nucleus"/>
    <property type="evidence" value="ECO:0007669"/>
    <property type="project" value="UniProtKB-SubCell"/>
</dbReference>
<evidence type="ECO:0000256" key="6">
    <source>
        <dbReference type="ARBA" id="ARBA00023242"/>
    </source>
</evidence>
<dbReference type="SUPFAM" id="SSF89895">
    <property type="entry name" value="FYSH domain"/>
    <property type="match status" value="1"/>
</dbReference>
<reference evidence="12 13" key="2">
    <citation type="journal article" date="2007" name="BMC Biol.">
        <title>A 100%-complete sequence reveals unusually simple genomic features in the hot-spring red alga Cyanidioschyzon merolae.</title>
        <authorList>
            <person name="Nozaki H."/>
            <person name="Takano H."/>
            <person name="Misumi O."/>
            <person name="Terasawa K."/>
            <person name="Matsuzaki M."/>
            <person name="Maruyama S."/>
            <person name="Nishida K."/>
            <person name="Yagisawa F."/>
            <person name="Yoshida Y."/>
            <person name="Fujiwara T."/>
            <person name="Takio S."/>
            <person name="Tamura K."/>
            <person name="Chung S.J."/>
            <person name="Nakamura S."/>
            <person name="Kuroiwa H."/>
            <person name="Tanaka K."/>
            <person name="Sato N."/>
            <person name="Kuroiwa T."/>
        </authorList>
    </citation>
    <scope>NUCLEOTIDE SEQUENCE [LARGE SCALE GENOMIC DNA]</scope>
    <source>
        <strain evidence="12 13">10D</strain>
    </source>
</reference>
<dbReference type="InterPro" id="IPR046928">
    <property type="entry name" value="SDO1/SBDS_C"/>
</dbReference>
<evidence type="ECO:0000259" key="9">
    <source>
        <dbReference type="Pfam" id="PF01172"/>
    </source>
</evidence>
<evidence type="ECO:0000313" key="13">
    <source>
        <dbReference type="Proteomes" id="UP000007014"/>
    </source>
</evidence>
<dbReference type="GeneID" id="16993313"/>
<dbReference type="InterPro" id="IPR002140">
    <property type="entry name" value="Sdo1/SBDS"/>
</dbReference>
<keyword evidence="5" id="KW-0690">Ribosome biogenesis</keyword>
<dbReference type="STRING" id="280699.M1VG20"/>
<evidence type="ECO:0008006" key="14">
    <source>
        <dbReference type="Google" id="ProtNLM"/>
    </source>
</evidence>
<comment type="similarity">
    <text evidence="3">Belongs to the SDO1/SBDS family.</text>
</comment>
<comment type="subcellular location">
    <subcellularLocation>
        <location evidence="2">Cytoplasm</location>
    </subcellularLocation>
    <subcellularLocation>
        <location evidence="1">Nucleus</location>
    </subcellularLocation>
</comment>
<feature type="region of interest" description="Disordered" evidence="8">
    <location>
        <begin position="190"/>
        <end position="222"/>
    </location>
</feature>
<dbReference type="Proteomes" id="UP000007014">
    <property type="component" value="Chromosome 7"/>
</dbReference>
<dbReference type="InterPro" id="IPR039100">
    <property type="entry name" value="Sdo1/SBDS-like"/>
</dbReference>
<dbReference type="InterPro" id="IPR037188">
    <property type="entry name" value="Sdo1/SBDS_central_sf"/>
</dbReference>
<evidence type="ECO:0000256" key="7">
    <source>
        <dbReference type="ARBA" id="ARBA00049708"/>
    </source>
</evidence>
<organism evidence="12 13">
    <name type="scientific">Cyanidioschyzon merolae (strain NIES-3377 / 10D)</name>
    <name type="common">Unicellular red alga</name>
    <dbReference type="NCBI Taxonomy" id="280699"/>
    <lineage>
        <taxon>Eukaryota</taxon>
        <taxon>Rhodophyta</taxon>
        <taxon>Bangiophyceae</taxon>
        <taxon>Cyanidiales</taxon>
        <taxon>Cyanidiaceae</taxon>
        <taxon>Cyanidioschyzon</taxon>
    </lineage>
</organism>
<dbReference type="InterPro" id="IPR018978">
    <property type="entry name" value="SDO1/SBDS_central"/>
</dbReference>
<evidence type="ECO:0000259" key="11">
    <source>
        <dbReference type="Pfam" id="PF20268"/>
    </source>
</evidence>
<keyword evidence="6" id="KW-0539">Nucleus</keyword>
<dbReference type="Gene3D" id="1.10.10.900">
    <property type="entry name" value="SBDS protein C-terminal domain, subdomain 1"/>
    <property type="match status" value="1"/>
</dbReference>
<dbReference type="Gramene" id="CMG027CT">
    <property type="protein sequence ID" value="CMG027CT"/>
    <property type="gene ID" value="CMG027C"/>
</dbReference>
<dbReference type="Pfam" id="PF20268">
    <property type="entry name" value="SBDS_C"/>
    <property type="match status" value="1"/>
</dbReference>
<evidence type="ECO:0000256" key="3">
    <source>
        <dbReference type="ARBA" id="ARBA00007433"/>
    </source>
</evidence>
<dbReference type="NCBIfam" id="TIGR00291">
    <property type="entry name" value="RNA_SBDS"/>
    <property type="match status" value="1"/>
</dbReference>
<dbReference type="PANTHER" id="PTHR10927:SF1">
    <property type="entry name" value="RIBOSOME MATURATION PROTEIN SBDS"/>
    <property type="match status" value="1"/>
</dbReference>
<dbReference type="GO" id="GO:0042256">
    <property type="term" value="P:cytosolic ribosome assembly"/>
    <property type="evidence" value="ECO:0007669"/>
    <property type="project" value="InterPro"/>
</dbReference>
<keyword evidence="13" id="KW-1185">Reference proteome</keyword>
<dbReference type="Gene3D" id="3.30.1250.10">
    <property type="entry name" value="Ribosome maturation protein SBDS, N-terminal domain"/>
    <property type="match status" value="1"/>
</dbReference>
<accession>M1VG20</accession>
<dbReference type="AlphaFoldDB" id="M1VG20"/>
<dbReference type="InterPro" id="IPR036786">
    <property type="entry name" value="Ribosome_mat_SBDS_N_sf"/>
</dbReference>
<dbReference type="PANTHER" id="PTHR10927">
    <property type="entry name" value="RIBOSOME MATURATION PROTEIN SBDS"/>
    <property type="match status" value="1"/>
</dbReference>
<dbReference type="OrthoDB" id="10253092at2759"/>
<feature type="domain" description="Ribosome maturation protein SDO1/SBDS C-terminal" evidence="11">
    <location>
        <begin position="173"/>
        <end position="265"/>
    </location>
</feature>
<dbReference type="Gene3D" id="3.30.70.240">
    <property type="match status" value="1"/>
</dbReference>
<evidence type="ECO:0000256" key="8">
    <source>
        <dbReference type="SAM" id="MobiDB-lite"/>
    </source>
</evidence>
<evidence type="ECO:0000256" key="4">
    <source>
        <dbReference type="ARBA" id="ARBA00022490"/>
    </source>
</evidence>
<evidence type="ECO:0000313" key="12">
    <source>
        <dbReference type="EMBL" id="BAM79558.1"/>
    </source>
</evidence>
<dbReference type="EMBL" id="AP006489">
    <property type="protein sequence ID" value="BAM79558.1"/>
    <property type="molecule type" value="Genomic_DNA"/>
</dbReference>
<evidence type="ECO:0000256" key="2">
    <source>
        <dbReference type="ARBA" id="ARBA00004496"/>
    </source>
</evidence>